<sequence length="115" mass="11635">MAEDDAAKRTTARSRHVAAHPSAPGMAAVVAASIWDAPSRLSGAPHCASFTVEGGGASIWGARDRLLARRTSASHTAAGNLASSTDVRSRPKLRRRSASLTAAAAGVNLGMGATS</sequence>
<gene>
    <name evidence="2" type="ORF">POBO1169_LOCUS4600</name>
</gene>
<organism evidence="2">
    <name type="scientific">Pyramimonas obovata</name>
    <dbReference type="NCBI Taxonomy" id="1411642"/>
    <lineage>
        <taxon>Eukaryota</taxon>
        <taxon>Viridiplantae</taxon>
        <taxon>Chlorophyta</taxon>
        <taxon>Pyramimonadophyceae</taxon>
        <taxon>Pyramimonadales</taxon>
        <taxon>Pyramimonadaceae</taxon>
        <taxon>Pyramimonas</taxon>
        <taxon>Pyramimonas incertae sedis</taxon>
    </lineage>
</organism>
<proteinExistence type="predicted"/>
<name>A0A7S0N0L5_9CHLO</name>
<evidence type="ECO:0000256" key="1">
    <source>
        <dbReference type="SAM" id="MobiDB-lite"/>
    </source>
</evidence>
<reference evidence="2" key="1">
    <citation type="submission" date="2021-01" db="EMBL/GenBank/DDBJ databases">
        <authorList>
            <person name="Corre E."/>
            <person name="Pelletier E."/>
            <person name="Niang G."/>
            <person name="Scheremetjew M."/>
            <person name="Finn R."/>
            <person name="Kale V."/>
            <person name="Holt S."/>
            <person name="Cochrane G."/>
            <person name="Meng A."/>
            <person name="Brown T."/>
            <person name="Cohen L."/>
        </authorList>
    </citation>
    <scope>NUCLEOTIDE SEQUENCE</scope>
    <source>
        <strain evidence="2">CCMP722</strain>
    </source>
</reference>
<protein>
    <submittedName>
        <fullName evidence="2">Uncharacterized protein</fullName>
    </submittedName>
</protein>
<feature type="region of interest" description="Disordered" evidence="1">
    <location>
        <begin position="1"/>
        <end position="24"/>
    </location>
</feature>
<dbReference type="EMBL" id="HBFA01008775">
    <property type="protein sequence ID" value="CAD8656762.1"/>
    <property type="molecule type" value="Transcribed_RNA"/>
</dbReference>
<accession>A0A7S0N0L5</accession>
<feature type="region of interest" description="Disordered" evidence="1">
    <location>
        <begin position="71"/>
        <end position="98"/>
    </location>
</feature>
<feature type="compositionally biased region" description="Polar residues" evidence="1">
    <location>
        <begin position="71"/>
        <end position="86"/>
    </location>
</feature>
<evidence type="ECO:0000313" key="2">
    <source>
        <dbReference type="EMBL" id="CAD8656762.1"/>
    </source>
</evidence>
<dbReference type="AlphaFoldDB" id="A0A7S0N0L5"/>